<feature type="transmembrane region" description="Helical" evidence="6">
    <location>
        <begin position="30"/>
        <end position="50"/>
    </location>
</feature>
<comment type="subcellular location">
    <subcellularLocation>
        <location evidence="1">Cell membrane</location>
        <topology evidence="1">Multi-pass membrane protein</topology>
    </subcellularLocation>
</comment>
<feature type="transmembrane region" description="Helical" evidence="6">
    <location>
        <begin position="322"/>
        <end position="341"/>
    </location>
</feature>
<organism evidence="9 10">
    <name type="scientific">Cruoricaptor ignavus</name>
    <dbReference type="NCBI Taxonomy" id="1118202"/>
    <lineage>
        <taxon>Bacteria</taxon>
        <taxon>Pseudomonadati</taxon>
        <taxon>Bacteroidota</taxon>
        <taxon>Flavobacteriia</taxon>
        <taxon>Flavobacteriales</taxon>
        <taxon>Weeksellaceae</taxon>
        <taxon>Cruoricaptor</taxon>
    </lineage>
</organism>
<evidence type="ECO:0000256" key="1">
    <source>
        <dbReference type="ARBA" id="ARBA00004651"/>
    </source>
</evidence>
<dbReference type="InterPro" id="IPR025405">
    <property type="entry name" value="DUF4131"/>
</dbReference>
<evidence type="ECO:0000256" key="2">
    <source>
        <dbReference type="ARBA" id="ARBA00022475"/>
    </source>
</evidence>
<feature type="transmembrane region" description="Helical" evidence="6">
    <location>
        <begin position="411"/>
        <end position="431"/>
    </location>
</feature>
<feature type="transmembrane region" description="Helical" evidence="6">
    <location>
        <begin position="347"/>
        <end position="369"/>
    </location>
</feature>
<keyword evidence="4 6" id="KW-1133">Transmembrane helix</keyword>
<keyword evidence="10" id="KW-1185">Reference proteome</keyword>
<feature type="transmembrane region" description="Helical" evidence="6">
    <location>
        <begin position="277"/>
        <end position="293"/>
    </location>
</feature>
<evidence type="ECO:0000313" key="10">
    <source>
        <dbReference type="Proteomes" id="UP000184335"/>
    </source>
</evidence>
<dbReference type="GO" id="GO:0005886">
    <property type="term" value="C:plasma membrane"/>
    <property type="evidence" value="ECO:0007669"/>
    <property type="project" value="UniProtKB-SubCell"/>
</dbReference>
<feature type="domain" description="ComEC/Rec2-related protein" evidence="7">
    <location>
        <begin position="224"/>
        <end position="490"/>
    </location>
</feature>
<keyword evidence="5 6" id="KW-0472">Membrane</keyword>
<gene>
    <name evidence="9" type="ORF">SAMN05443429_101219</name>
</gene>
<dbReference type="OrthoDB" id="9761531at2"/>
<dbReference type="NCBIfam" id="TIGR00360">
    <property type="entry name" value="ComEC_N-term"/>
    <property type="match status" value="1"/>
</dbReference>
<feature type="transmembrane region" description="Helical" evidence="6">
    <location>
        <begin position="443"/>
        <end position="465"/>
    </location>
</feature>
<name>A0A1M6AAN4_9FLAO</name>
<dbReference type="Proteomes" id="UP000184335">
    <property type="component" value="Unassembled WGS sequence"/>
</dbReference>
<feature type="transmembrane region" description="Helical" evidence="6">
    <location>
        <begin position="243"/>
        <end position="265"/>
    </location>
</feature>
<sequence length="596" mass="68616">MKEQPLLIMLACFIAGILLAENFNFGAKVWNFILIASVLIGFLSFIPNYIFQKFRGVFLGILFLGIGSFFHFQNNKIPQISEFVGRQKFIFKITKKLNSNERYRRYEAEILKLKSFKSGNSEPLKIVVSIPKDEAKPDFKHYYQAESFINLVEHPNNDFQFDYAKFLSRKGIYHQAFLNSGIEPISRKDLSFVEKIKQKRLEILENIDASQLSPKSREFLKGIILADRTEMDSETVNDFNRSGLVHILAISGTHMAIIFWTMLFIIRKILPFMLRKTQIVLALVFIWAFAVLIDYGPSVVRSCIMLTTYYAFVLLQRKPDLLNAVALAAFAILLVDTHQFYNVGFQLSFIAVLGIFWMNRPILAWFGNLTNRWKRLFATVFSVSLSAQIATLPLVIYYFHQYSLVSIPANLLVIPVVEVVIIFSLFLATLFSLNIEIQWLTEVYDAAVQFLLKVIHAFAAADFGFAKNIPMTLAEVLLAFLTIYFLGQVFLRKKIRPVLNFAAILLMFIALRISLNYYYFKKSEVLLVENFRQKHLIIKDKNLAEFYLSPKADKAKAAKYLVEPYLSKNRISELRIHPIPEKARSANHGGKAYPLD</sequence>
<dbReference type="PANTHER" id="PTHR30619:SF1">
    <property type="entry name" value="RECOMBINATION PROTEIN 2"/>
    <property type="match status" value="1"/>
</dbReference>
<proteinExistence type="predicted"/>
<evidence type="ECO:0000256" key="4">
    <source>
        <dbReference type="ARBA" id="ARBA00022989"/>
    </source>
</evidence>
<accession>A0A1M6AAN4</accession>
<evidence type="ECO:0000256" key="6">
    <source>
        <dbReference type="SAM" id="Phobius"/>
    </source>
</evidence>
<dbReference type="STRING" id="1118202.SAMN05443429_101219"/>
<keyword evidence="3 6" id="KW-0812">Transmembrane</keyword>
<evidence type="ECO:0000259" key="8">
    <source>
        <dbReference type="Pfam" id="PF13567"/>
    </source>
</evidence>
<reference evidence="9 10" key="1">
    <citation type="submission" date="2016-11" db="EMBL/GenBank/DDBJ databases">
        <authorList>
            <person name="Jaros S."/>
            <person name="Januszkiewicz K."/>
            <person name="Wedrychowicz H."/>
        </authorList>
    </citation>
    <scope>NUCLEOTIDE SEQUENCE [LARGE SCALE GENOMIC DNA]</scope>
    <source>
        <strain evidence="9 10">DSM 25479</strain>
    </source>
</reference>
<feature type="transmembrane region" description="Helical" evidence="6">
    <location>
        <begin position="498"/>
        <end position="520"/>
    </location>
</feature>
<feature type="transmembrane region" description="Helical" evidence="6">
    <location>
        <begin position="471"/>
        <end position="491"/>
    </location>
</feature>
<dbReference type="Pfam" id="PF03772">
    <property type="entry name" value="Competence"/>
    <property type="match status" value="1"/>
</dbReference>
<evidence type="ECO:0000256" key="5">
    <source>
        <dbReference type="ARBA" id="ARBA00023136"/>
    </source>
</evidence>
<dbReference type="AlphaFoldDB" id="A0A1M6AAN4"/>
<feature type="transmembrane region" description="Helical" evidence="6">
    <location>
        <begin position="57"/>
        <end position="73"/>
    </location>
</feature>
<keyword evidence="2" id="KW-1003">Cell membrane</keyword>
<dbReference type="InterPro" id="IPR004477">
    <property type="entry name" value="ComEC_N"/>
</dbReference>
<feature type="transmembrane region" description="Helical" evidence="6">
    <location>
        <begin position="376"/>
        <end position="399"/>
    </location>
</feature>
<dbReference type="Pfam" id="PF13567">
    <property type="entry name" value="DUF4131"/>
    <property type="match status" value="1"/>
</dbReference>
<dbReference type="EMBL" id="FQYI01000001">
    <property type="protein sequence ID" value="SHI33510.1"/>
    <property type="molecule type" value="Genomic_DNA"/>
</dbReference>
<feature type="domain" description="DUF4131" evidence="8">
    <location>
        <begin position="30"/>
        <end position="181"/>
    </location>
</feature>
<dbReference type="RefSeq" id="WP_073177510.1">
    <property type="nucleotide sequence ID" value="NZ_FQYI01000001.1"/>
</dbReference>
<evidence type="ECO:0000313" key="9">
    <source>
        <dbReference type="EMBL" id="SHI33510.1"/>
    </source>
</evidence>
<dbReference type="InterPro" id="IPR052159">
    <property type="entry name" value="Competence_DNA_uptake"/>
</dbReference>
<evidence type="ECO:0000256" key="3">
    <source>
        <dbReference type="ARBA" id="ARBA00022692"/>
    </source>
</evidence>
<protein>
    <submittedName>
        <fullName evidence="9">Competence protein ComEC</fullName>
    </submittedName>
</protein>
<evidence type="ECO:0000259" key="7">
    <source>
        <dbReference type="Pfam" id="PF03772"/>
    </source>
</evidence>
<dbReference type="PANTHER" id="PTHR30619">
    <property type="entry name" value="DNA INTERNALIZATION/COMPETENCE PROTEIN COMEC/REC2"/>
    <property type="match status" value="1"/>
</dbReference>